<evidence type="ECO:0000313" key="2">
    <source>
        <dbReference type="Proteomes" id="UP001151760"/>
    </source>
</evidence>
<reference evidence="1" key="2">
    <citation type="submission" date="2022-01" db="EMBL/GenBank/DDBJ databases">
        <authorList>
            <person name="Yamashiro T."/>
            <person name="Shiraishi A."/>
            <person name="Satake H."/>
            <person name="Nakayama K."/>
        </authorList>
    </citation>
    <scope>NUCLEOTIDE SEQUENCE</scope>
</reference>
<organism evidence="1 2">
    <name type="scientific">Tanacetum coccineum</name>
    <dbReference type="NCBI Taxonomy" id="301880"/>
    <lineage>
        <taxon>Eukaryota</taxon>
        <taxon>Viridiplantae</taxon>
        <taxon>Streptophyta</taxon>
        <taxon>Embryophyta</taxon>
        <taxon>Tracheophyta</taxon>
        <taxon>Spermatophyta</taxon>
        <taxon>Magnoliopsida</taxon>
        <taxon>eudicotyledons</taxon>
        <taxon>Gunneridae</taxon>
        <taxon>Pentapetalae</taxon>
        <taxon>asterids</taxon>
        <taxon>campanulids</taxon>
        <taxon>Asterales</taxon>
        <taxon>Asteraceae</taxon>
        <taxon>Asteroideae</taxon>
        <taxon>Anthemideae</taxon>
        <taxon>Anthemidinae</taxon>
        <taxon>Tanacetum</taxon>
    </lineage>
</organism>
<keyword evidence="2" id="KW-1185">Reference proteome</keyword>
<name>A0ABQ5J5F2_9ASTR</name>
<dbReference type="Proteomes" id="UP001151760">
    <property type="component" value="Unassembled WGS sequence"/>
</dbReference>
<sequence length="191" mass="21154">MLLTIPPKTGNPQYTLHDQGIFDSGCSRHMIGKKSLLTDYQKVDGGFLTFAGSPKGGKIIGKDKIRTGKLDFEDTECLVLSLDFKLLDESQVLLKVPRQNNMYSFDLKNVVPSGGSVGLKELKGVYCCKNLQQNRVAERKNRTVIEAARTILADSCVGDLGRVEFFLIPKFLTSSDTKLVESLLNRSYLAC</sequence>
<proteinExistence type="predicted"/>
<protein>
    <submittedName>
        <fullName evidence="1">Uncharacterized protein</fullName>
    </submittedName>
</protein>
<reference evidence="1" key="1">
    <citation type="journal article" date="2022" name="Int. J. Mol. Sci.">
        <title>Draft Genome of Tanacetum Coccineum: Genomic Comparison of Closely Related Tanacetum-Family Plants.</title>
        <authorList>
            <person name="Yamashiro T."/>
            <person name="Shiraishi A."/>
            <person name="Nakayama K."/>
            <person name="Satake H."/>
        </authorList>
    </citation>
    <scope>NUCLEOTIDE SEQUENCE</scope>
</reference>
<gene>
    <name evidence="1" type="ORF">Tco_1123655</name>
</gene>
<dbReference type="EMBL" id="BQNB010021516">
    <property type="protein sequence ID" value="GJU07225.1"/>
    <property type="molecule type" value="Genomic_DNA"/>
</dbReference>
<accession>A0ABQ5J5F2</accession>
<evidence type="ECO:0000313" key="1">
    <source>
        <dbReference type="EMBL" id="GJU07225.1"/>
    </source>
</evidence>
<comment type="caution">
    <text evidence="1">The sequence shown here is derived from an EMBL/GenBank/DDBJ whole genome shotgun (WGS) entry which is preliminary data.</text>
</comment>